<dbReference type="NCBIfam" id="TIGR03440">
    <property type="entry name" value="egtB_TIGR03440"/>
    <property type="match status" value="1"/>
</dbReference>
<feature type="binding site" evidence="4">
    <location>
        <begin position="122"/>
        <end position="125"/>
    </location>
    <ligand>
        <name>gamma-L-glutamyl-L-cysteine</name>
        <dbReference type="ChEBI" id="CHEBI:58173"/>
    </ligand>
</feature>
<comment type="similarity">
    <text evidence="4">Belongs to the EgtB family.</text>
</comment>
<evidence type="ECO:0000313" key="8">
    <source>
        <dbReference type="EMBL" id="MBD3932140.1"/>
    </source>
</evidence>
<evidence type="ECO:0000259" key="7">
    <source>
        <dbReference type="Pfam" id="PF12867"/>
    </source>
</evidence>
<evidence type="ECO:0000256" key="4">
    <source>
        <dbReference type="HAMAP-Rule" id="MF_02035"/>
    </source>
</evidence>
<keyword evidence="9" id="KW-1185">Reference proteome</keyword>
<dbReference type="AlphaFoldDB" id="A0A927EY57"/>
<accession>A0A927EY57</accession>
<feature type="binding site" evidence="4">
    <location>
        <position position="178"/>
    </location>
    <ligand>
        <name>Fe cation</name>
        <dbReference type="ChEBI" id="CHEBI:24875"/>
    </ligand>
</feature>
<evidence type="ECO:0000256" key="3">
    <source>
        <dbReference type="ARBA" id="ARBA00037882"/>
    </source>
</evidence>
<feature type="domain" description="Sulfatase-modifying factor enzyme-like" evidence="6">
    <location>
        <begin position="210"/>
        <end position="479"/>
    </location>
</feature>
<comment type="pathway">
    <text evidence="3 4">Amino-acid biosynthesis; ergothioneine biosynthesis.</text>
</comment>
<feature type="region of interest" description="Disordered" evidence="5">
    <location>
        <begin position="340"/>
        <end position="382"/>
    </location>
</feature>
<reference evidence="8" key="1">
    <citation type="submission" date="2020-09" db="EMBL/GenBank/DDBJ databases">
        <title>Secondary metabolite and genome analysis of marine Streptomyces chumphonensis KK1-2T.</title>
        <authorList>
            <person name="Phongsopitanun W."/>
            <person name="Kanchanasin P."/>
            <person name="Pittayakhajonwut P."/>
            <person name="Suwanborirux K."/>
            <person name="Tanasupawat S."/>
        </authorList>
    </citation>
    <scope>NUCLEOTIDE SEQUENCE</scope>
    <source>
        <strain evidence="8">KK1-2</strain>
    </source>
</reference>
<dbReference type="PANTHER" id="PTHR23150:SF36">
    <property type="entry name" value="HERCYNINE OXYGENASE"/>
    <property type="match status" value="1"/>
</dbReference>
<dbReference type="InterPro" id="IPR051043">
    <property type="entry name" value="Sulfatase_Mod_Factor_Kinase"/>
</dbReference>
<dbReference type="SUPFAM" id="SSF109854">
    <property type="entry name" value="DinB/YfiT-like putative metalloenzymes"/>
    <property type="match status" value="1"/>
</dbReference>
<evidence type="ECO:0000313" key="9">
    <source>
        <dbReference type="Proteomes" id="UP000632289"/>
    </source>
</evidence>
<organism evidence="8 9">
    <name type="scientific">Streptomyces chumphonensis</name>
    <dbReference type="NCBI Taxonomy" id="1214925"/>
    <lineage>
        <taxon>Bacteria</taxon>
        <taxon>Bacillati</taxon>
        <taxon>Actinomycetota</taxon>
        <taxon>Actinomycetes</taxon>
        <taxon>Kitasatosporales</taxon>
        <taxon>Streptomycetaceae</taxon>
        <taxon>Streptomyces</taxon>
    </lineage>
</organism>
<feature type="region of interest" description="Disordered" evidence="5">
    <location>
        <begin position="1"/>
        <end position="41"/>
    </location>
</feature>
<dbReference type="InterPro" id="IPR016187">
    <property type="entry name" value="CTDL_fold"/>
</dbReference>
<sequence>MSAVPARHVPPPDVPPSEVAPSGADTAVPAVVPSPHPDTAPESCAARALAALEAARARTLGLVDCLDEAGLTAQHSPLMSPLAWDLAHIGNQEDLWLLRRAGGRPGVRPDLDPVYDAFLTPRADRPGLPMLPPAEARRYVAEVRAQALEVLEKAPSDAERLTRSAFVFGMIAQHEQQHDETMLATHQLRRGPAVLHAPPPPGVPDGTSLPPEVLVPGGPFTMGTDDDPWALDNERSAHRVDVPAFWLDTTPVTAGAYAVFIDDGGYDEPRWWHPDGWAHVRRTGLRAPLFWRREADGWTRRRFGRVEPVPLDSPVLHVSWYEADAYARWAGRRLPTEAEWEKAARHDPATGRSRRHPWGETDPGPEHANLGQRHLEPAPAGAYPLGEAPCGARQLLGDVWEWTASDFAPYPGFEAYPYREYSEVFFPTGSAGAGAGGSPDYKVLRGGSFGTAHVACRTTFRNWDHPVRRQIFAGFRTARAADTTAATAPATAARRPEGA</sequence>
<dbReference type="HAMAP" id="MF_02035">
    <property type="entry name" value="EgtB"/>
    <property type="match status" value="1"/>
</dbReference>
<comment type="caution">
    <text evidence="8">The sequence shown here is derived from an EMBL/GenBank/DDBJ whole genome shotgun (WGS) entry which is preliminary data.</text>
</comment>
<dbReference type="GO" id="GO:0005506">
    <property type="term" value="F:iron ion binding"/>
    <property type="evidence" value="ECO:0007669"/>
    <property type="project" value="UniProtKB-UniRule"/>
</dbReference>
<keyword evidence="1 4" id="KW-0560">Oxidoreductase</keyword>
<feature type="binding site" evidence="4">
    <location>
        <position position="464"/>
    </location>
    <ligand>
        <name>gamma-L-glutamyl-L-cysteine</name>
        <dbReference type="ChEBI" id="CHEBI:58173"/>
    </ligand>
</feature>
<evidence type="ECO:0000259" key="6">
    <source>
        <dbReference type="Pfam" id="PF03781"/>
    </source>
</evidence>
<feature type="domain" description="DinB-like" evidence="7">
    <location>
        <begin position="51"/>
        <end position="182"/>
    </location>
</feature>
<dbReference type="Gene3D" id="1.20.120.450">
    <property type="entry name" value="dinb family like domain"/>
    <property type="match status" value="1"/>
</dbReference>
<dbReference type="InterPro" id="IPR042095">
    <property type="entry name" value="SUMF_sf"/>
</dbReference>
<dbReference type="InterPro" id="IPR005532">
    <property type="entry name" value="SUMF_dom"/>
</dbReference>
<dbReference type="PANTHER" id="PTHR23150">
    <property type="entry name" value="SULFATASE MODIFYING FACTOR 1, 2"/>
    <property type="match status" value="1"/>
</dbReference>
<dbReference type="Proteomes" id="UP000632289">
    <property type="component" value="Unassembled WGS sequence"/>
</dbReference>
<feature type="binding site" evidence="4">
    <location>
        <position position="174"/>
    </location>
    <ligand>
        <name>Fe cation</name>
        <dbReference type="ChEBI" id="CHEBI:24875"/>
    </ligand>
</feature>
<dbReference type="Pfam" id="PF12867">
    <property type="entry name" value="DinB_2"/>
    <property type="match status" value="1"/>
</dbReference>
<keyword evidence="2 4" id="KW-0408">Iron</keyword>
<dbReference type="InterPro" id="IPR032890">
    <property type="entry name" value="EgtB_Actinobacteria"/>
</dbReference>
<dbReference type="RefSeq" id="WP_191209429.1">
    <property type="nucleotide sequence ID" value="NZ_BAABKL010000050.1"/>
</dbReference>
<dbReference type="InterPro" id="IPR034660">
    <property type="entry name" value="DinB/YfiT-like"/>
</dbReference>
<comment type="cofactor">
    <cofactor evidence="4">
        <name>Fe(2+)</name>
        <dbReference type="ChEBI" id="CHEBI:29033"/>
    </cofactor>
</comment>
<dbReference type="SUPFAM" id="SSF56436">
    <property type="entry name" value="C-type lectin-like"/>
    <property type="match status" value="1"/>
</dbReference>
<dbReference type="Pfam" id="PF03781">
    <property type="entry name" value="FGE-sulfatase"/>
    <property type="match status" value="1"/>
</dbReference>
<dbReference type="InterPro" id="IPR017806">
    <property type="entry name" value="EgtB"/>
</dbReference>
<comment type="function">
    <text evidence="4">Catalyzes the oxidative sulfurization of hercynine (N-alpha,N-alpha,N-alpha-trimethyl-L-histidine) into hercynyl-gamma-L-glutamyl-L-cysteine sulfoxide, a step in the biosynthesis pathway of ergothioneine.</text>
</comment>
<feature type="binding site" evidence="4">
    <location>
        <position position="468"/>
    </location>
    <ligand>
        <name>gamma-L-glutamyl-L-cysteine</name>
        <dbReference type="ChEBI" id="CHEBI:58173"/>
    </ligand>
</feature>
<dbReference type="GO" id="GO:0044875">
    <property type="term" value="F:gamma-glutamyl hercynylcysteine sulfoxide synthase activity"/>
    <property type="evidence" value="ECO:0007669"/>
    <property type="project" value="UniProtKB-EC"/>
</dbReference>
<dbReference type="Gene3D" id="3.90.1580.10">
    <property type="entry name" value="paralog of FGE (formylglycine-generating enzyme)"/>
    <property type="match status" value="1"/>
</dbReference>
<proteinExistence type="inferred from homology"/>
<feature type="compositionally biased region" description="Basic and acidic residues" evidence="5">
    <location>
        <begin position="340"/>
        <end position="349"/>
    </location>
</feature>
<protein>
    <recommendedName>
        <fullName evidence="4">Hercynine oxygenase</fullName>
        <ecNumber evidence="4">1.14.99.50</ecNumber>
    </recommendedName>
    <alternativeName>
        <fullName evidence="4">Gamma-glutamyl hercynylcysteine S-oxide synthase</fullName>
    </alternativeName>
</protein>
<keyword evidence="4" id="KW-0479">Metal-binding</keyword>
<name>A0A927EY57_9ACTN</name>
<evidence type="ECO:0000256" key="2">
    <source>
        <dbReference type="ARBA" id="ARBA00023004"/>
    </source>
</evidence>
<keyword evidence="4" id="KW-0503">Monooxygenase</keyword>
<gene>
    <name evidence="4" type="primary">egtB</name>
    <name evidence="8" type="ORF">IF129_11330</name>
</gene>
<comment type="catalytic activity">
    <reaction evidence="4">
        <text>gamma-L-glutamyl-L-cysteine + hercynine + O2 = gamma-L-glutamyl-hercynylcysteine S-oxide + H2O</text>
        <dbReference type="Rhea" id="RHEA:42672"/>
        <dbReference type="ChEBI" id="CHEBI:15377"/>
        <dbReference type="ChEBI" id="CHEBI:15379"/>
        <dbReference type="ChEBI" id="CHEBI:15781"/>
        <dbReference type="ChEBI" id="CHEBI:58173"/>
        <dbReference type="ChEBI" id="CHEBI:82703"/>
        <dbReference type="EC" id="1.14.99.50"/>
    </reaction>
</comment>
<evidence type="ECO:0000256" key="5">
    <source>
        <dbReference type="SAM" id="MobiDB-lite"/>
    </source>
</evidence>
<dbReference type="EMBL" id="JACXYU010000004">
    <property type="protein sequence ID" value="MBD3932140.1"/>
    <property type="molecule type" value="Genomic_DNA"/>
</dbReference>
<dbReference type="InterPro" id="IPR024775">
    <property type="entry name" value="DinB-like"/>
</dbReference>
<dbReference type="EC" id="1.14.99.50" evidence="4"/>
<feature type="binding site" evidence="4">
    <location>
        <position position="88"/>
    </location>
    <ligand>
        <name>Fe cation</name>
        <dbReference type="ChEBI" id="CHEBI:24875"/>
    </ligand>
</feature>
<evidence type="ECO:0000256" key="1">
    <source>
        <dbReference type="ARBA" id="ARBA00023002"/>
    </source>
</evidence>